<name>A0A2H5N9R0_CITUN</name>
<dbReference type="EMBL" id="BDQV01002387">
    <property type="protein sequence ID" value="GAY36964.1"/>
    <property type="molecule type" value="Genomic_DNA"/>
</dbReference>
<sequence>MSHSGQGRGKFKVADVELEFLTGSDKIDEDSALAISIGDAVSWLMLRDKACCCYSSFCFLELESACIPPAPVIHLLVLLLGKLCWSDQSGILEDEPRLREILKFANACGAITTTKKGAIPSSTPQSLKLSTYSKEHNNKQNY</sequence>
<evidence type="ECO:0000313" key="1">
    <source>
        <dbReference type="EMBL" id="GAY36964.1"/>
    </source>
</evidence>
<keyword evidence="2" id="KW-1185">Reference proteome</keyword>
<gene>
    <name evidence="1" type="ORF">CUMW_280160</name>
</gene>
<proteinExistence type="predicted"/>
<organism evidence="1 2">
    <name type="scientific">Citrus unshiu</name>
    <name type="common">Satsuma mandarin</name>
    <name type="synonym">Citrus nobilis var. unshiu</name>
    <dbReference type="NCBI Taxonomy" id="55188"/>
    <lineage>
        <taxon>Eukaryota</taxon>
        <taxon>Viridiplantae</taxon>
        <taxon>Streptophyta</taxon>
        <taxon>Embryophyta</taxon>
        <taxon>Tracheophyta</taxon>
        <taxon>Spermatophyta</taxon>
        <taxon>Magnoliopsida</taxon>
        <taxon>eudicotyledons</taxon>
        <taxon>Gunneridae</taxon>
        <taxon>Pentapetalae</taxon>
        <taxon>rosids</taxon>
        <taxon>malvids</taxon>
        <taxon>Sapindales</taxon>
        <taxon>Rutaceae</taxon>
        <taxon>Aurantioideae</taxon>
        <taxon>Citrus</taxon>
    </lineage>
</organism>
<dbReference type="InterPro" id="IPR029056">
    <property type="entry name" value="Ribokinase-like"/>
</dbReference>
<dbReference type="STRING" id="55188.A0A2H5N9R0"/>
<comment type="caution">
    <text evidence="1">The sequence shown here is derived from an EMBL/GenBank/DDBJ whole genome shotgun (WGS) entry which is preliminary data.</text>
</comment>
<dbReference type="AlphaFoldDB" id="A0A2H5N9R0"/>
<accession>A0A2H5N9R0</accession>
<dbReference type="Gene3D" id="3.40.1190.20">
    <property type="match status" value="1"/>
</dbReference>
<protein>
    <submittedName>
        <fullName evidence="1">Uncharacterized protein</fullName>
    </submittedName>
</protein>
<dbReference type="Proteomes" id="UP000236630">
    <property type="component" value="Unassembled WGS sequence"/>
</dbReference>
<evidence type="ECO:0000313" key="2">
    <source>
        <dbReference type="Proteomes" id="UP000236630"/>
    </source>
</evidence>
<reference evidence="1 2" key="1">
    <citation type="journal article" date="2017" name="Front. Genet.">
        <title>Draft sequencing of the heterozygous diploid genome of Satsuma (Citrus unshiu Marc.) using a hybrid assembly approach.</title>
        <authorList>
            <person name="Shimizu T."/>
            <person name="Tanizawa Y."/>
            <person name="Mochizuki T."/>
            <person name="Nagasaki H."/>
            <person name="Yoshioka T."/>
            <person name="Toyoda A."/>
            <person name="Fujiyama A."/>
            <person name="Kaminuma E."/>
            <person name="Nakamura Y."/>
        </authorList>
    </citation>
    <scope>NUCLEOTIDE SEQUENCE [LARGE SCALE GENOMIC DNA]</scope>
    <source>
        <strain evidence="2">cv. Miyagawa wase</strain>
    </source>
</reference>